<comment type="caution">
    <text evidence="2">The sequence shown here is derived from an EMBL/GenBank/DDBJ whole genome shotgun (WGS) entry which is preliminary data.</text>
</comment>
<dbReference type="InParanoid" id="A0A1C7LST2"/>
<protein>
    <submittedName>
        <fullName evidence="2">Transposon Tf2-9 polyprotein</fullName>
    </submittedName>
</protein>
<dbReference type="InterPro" id="IPR050951">
    <property type="entry name" value="Retrovirus_Pol_polyprotein"/>
</dbReference>
<dbReference type="FunFam" id="3.30.420.10:FF:000032">
    <property type="entry name" value="Retrovirus-related Pol polyprotein from transposon 297-like Protein"/>
    <property type="match status" value="1"/>
</dbReference>
<dbReference type="PROSITE" id="PS50994">
    <property type="entry name" value="INTEGRASE"/>
    <property type="match status" value="1"/>
</dbReference>
<accession>A0A1C7LST2</accession>
<dbReference type="InterPro" id="IPR001584">
    <property type="entry name" value="Integrase_cat-core"/>
</dbReference>
<keyword evidence="3" id="KW-1185">Reference proteome</keyword>
<evidence type="ECO:0000313" key="3">
    <source>
        <dbReference type="Proteomes" id="UP000093000"/>
    </source>
</evidence>
<dbReference type="Pfam" id="PF00665">
    <property type="entry name" value="rve"/>
    <property type="match status" value="1"/>
</dbReference>
<dbReference type="EMBL" id="LUGH01002683">
    <property type="protein sequence ID" value="OBZ66979.1"/>
    <property type="molecule type" value="Genomic_DNA"/>
</dbReference>
<gene>
    <name evidence="2" type="primary">Tf2-9_1</name>
    <name evidence="2" type="ORF">A0J61_11912</name>
</gene>
<proteinExistence type="predicted"/>
<feature type="domain" description="Integrase catalytic" evidence="1">
    <location>
        <begin position="17"/>
        <end position="187"/>
    </location>
</feature>
<evidence type="ECO:0000259" key="1">
    <source>
        <dbReference type="PROSITE" id="PS50994"/>
    </source>
</evidence>
<dbReference type="InterPro" id="IPR036397">
    <property type="entry name" value="RNaseH_sf"/>
</dbReference>
<dbReference type="InterPro" id="IPR012337">
    <property type="entry name" value="RNaseH-like_sf"/>
</dbReference>
<sequence length="197" mass="22431">MKNYVTTCVPCQLYGNINNKPKAKKVVTILRLFEQFSIDFVGPFPESTSGNKYIIVAVENFTRWPLAQACKKADAHTVANFIYEHIFVQFGPPTHLLSDNGAHFDNDVVEKFLHLLKIHHKFTSPYRPETNGMCERLNGTITQSLKKLSIQHPSAWDLHLPGIIYAYRTKAHGIIKISPFELLYGQPPRAPRQDALQ</sequence>
<dbReference type="PANTHER" id="PTHR37984">
    <property type="entry name" value="PROTEIN CBG26694"/>
    <property type="match status" value="1"/>
</dbReference>
<organism evidence="2 3">
    <name type="scientific">Choanephora cucurbitarum</name>
    <dbReference type="NCBI Taxonomy" id="101091"/>
    <lineage>
        <taxon>Eukaryota</taxon>
        <taxon>Fungi</taxon>
        <taxon>Fungi incertae sedis</taxon>
        <taxon>Mucoromycota</taxon>
        <taxon>Mucoromycotina</taxon>
        <taxon>Mucoromycetes</taxon>
        <taxon>Mucorales</taxon>
        <taxon>Mucorineae</taxon>
        <taxon>Choanephoraceae</taxon>
        <taxon>Choanephoroideae</taxon>
        <taxon>Choanephora</taxon>
    </lineage>
</organism>
<dbReference type="GO" id="GO:0003676">
    <property type="term" value="F:nucleic acid binding"/>
    <property type="evidence" value="ECO:0007669"/>
    <property type="project" value="InterPro"/>
</dbReference>
<dbReference type="GO" id="GO:0005634">
    <property type="term" value="C:nucleus"/>
    <property type="evidence" value="ECO:0007669"/>
    <property type="project" value="UniProtKB-ARBA"/>
</dbReference>
<feature type="non-terminal residue" evidence="2">
    <location>
        <position position="197"/>
    </location>
</feature>
<name>A0A1C7LST2_9FUNG</name>
<dbReference type="GO" id="GO:0015074">
    <property type="term" value="P:DNA integration"/>
    <property type="evidence" value="ECO:0007669"/>
    <property type="project" value="InterPro"/>
</dbReference>
<dbReference type="Proteomes" id="UP000093000">
    <property type="component" value="Unassembled WGS sequence"/>
</dbReference>
<dbReference type="AlphaFoldDB" id="A0A1C7LST2"/>
<dbReference type="STRING" id="101091.A0A1C7LST2"/>
<dbReference type="Gene3D" id="3.30.420.10">
    <property type="entry name" value="Ribonuclease H-like superfamily/Ribonuclease H"/>
    <property type="match status" value="1"/>
</dbReference>
<reference evidence="2 3" key="1">
    <citation type="submission" date="2016-03" db="EMBL/GenBank/DDBJ databases">
        <title>Choanephora cucurbitarum.</title>
        <authorList>
            <person name="Min B."/>
            <person name="Park H."/>
            <person name="Park J.-H."/>
            <person name="Shin H.-D."/>
            <person name="Choi I.-G."/>
        </authorList>
    </citation>
    <scope>NUCLEOTIDE SEQUENCE [LARGE SCALE GENOMIC DNA]</scope>
    <source>
        <strain evidence="2 3">KUS-F28377</strain>
    </source>
</reference>
<dbReference type="PANTHER" id="PTHR37984:SF5">
    <property type="entry name" value="PROTEIN NYNRIN-LIKE"/>
    <property type="match status" value="1"/>
</dbReference>
<evidence type="ECO:0000313" key="2">
    <source>
        <dbReference type="EMBL" id="OBZ66979.1"/>
    </source>
</evidence>
<dbReference type="OrthoDB" id="5592268at2759"/>
<dbReference type="SUPFAM" id="SSF53098">
    <property type="entry name" value="Ribonuclease H-like"/>
    <property type="match status" value="1"/>
</dbReference>